<evidence type="ECO:0000313" key="2">
    <source>
        <dbReference type="Proteomes" id="UP000663823"/>
    </source>
</evidence>
<dbReference type="EMBL" id="CAJOAX010023481">
    <property type="protein sequence ID" value="CAF4212767.1"/>
    <property type="molecule type" value="Genomic_DNA"/>
</dbReference>
<feature type="non-terminal residue" evidence="1">
    <location>
        <position position="1"/>
    </location>
</feature>
<evidence type="ECO:0000313" key="1">
    <source>
        <dbReference type="EMBL" id="CAF4212767.1"/>
    </source>
</evidence>
<proteinExistence type="predicted"/>
<sequence length="58" mass="6847">SGRLTATAGHCTTQRTTHYEIFDVGIYPLIKRRVIQYLKNYYETFHVGNYLLAKRRVI</sequence>
<protein>
    <submittedName>
        <fullName evidence="1">Uncharacterized protein</fullName>
    </submittedName>
</protein>
<gene>
    <name evidence="1" type="ORF">OTI717_LOCUS39052</name>
</gene>
<dbReference type="Proteomes" id="UP000663823">
    <property type="component" value="Unassembled WGS sequence"/>
</dbReference>
<organism evidence="1 2">
    <name type="scientific">Rotaria sordida</name>
    <dbReference type="NCBI Taxonomy" id="392033"/>
    <lineage>
        <taxon>Eukaryota</taxon>
        <taxon>Metazoa</taxon>
        <taxon>Spiralia</taxon>
        <taxon>Gnathifera</taxon>
        <taxon>Rotifera</taxon>
        <taxon>Eurotatoria</taxon>
        <taxon>Bdelloidea</taxon>
        <taxon>Philodinida</taxon>
        <taxon>Philodinidae</taxon>
        <taxon>Rotaria</taxon>
    </lineage>
</organism>
<dbReference type="AlphaFoldDB" id="A0A820BXA1"/>
<reference evidence="1" key="1">
    <citation type="submission" date="2021-02" db="EMBL/GenBank/DDBJ databases">
        <authorList>
            <person name="Nowell W R."/>
        </authorList>
    </citation>
    <scope>NUCLEOTIDE SEQUENCE</scope>
</reference>
<name>A0A820BXA1_9BILA</name>
<comment type="caution">
    <text evidence="1">The sequence shown here is derived from an EMBL/GenBank/DDBJ whole genome shotgun (WGS) entry which is preliminary data.</text>
</comment>
<accession>A0A820BXA1</accession>